<dbReference type="FunFam" id="2.40.50.140:FF:000097">
    <property type="entry name" value="23S rRNA (uracil(1939)-C(5))-methyltransferase RlmD"/>
    <property type="match status" value="1"/>
</dbReference>
<protein>
    <submittedName>
        <fullName evidence="7">RNA methyltransferase, TrmA family</fullName>
    </submittedName>
</protein>
<dbReference type="InterPro" id="IPR030390">
    <property type="entry name" value="MeTrfase_TrmA_AS"/>
</dbReference>
<dbReference type="Gene3D" id="2.40.50.140">
    <property type="entry name" value="Nucleic acid-binding proteins"/>
    <property type="match status" value="1"/>
</dbReference>
<feature type="binding site" evidence="4">
    <location>
        <position position="313"/>
    </location>
    <ligand>
        <name>S-adenosyl-L-methionine</name>
        <dbReference type="ChEBI" id="CHEBI:59789"/>
    </ligand>
</feature>
<evidence type="ECO:0000256" key="3">
    <source>
        <dbReference type="ARBA" id="ARBA00022691"/>
    </source>
</evidence>
<dbReference type="Proteomes" id="UP000029669">
    <property type="component" value="Chromosome"/>
</dbReference>
<evidence type="ECO:0000256" key="2">
    <source>
        <dbReference type="ARBA" id="ARBA00022679"/>
    </source>
</evidence>
<feature type="domain" description="TRAM" evidence="6">
    <location>
        <begin position="3"/>
        <end position="61"/>
    </location>
</feature>
<organism evidence="7 8">
    <name type="scientific">Thermoanaerobacter kivui</name>
    <name type="common">Acetogenium kivui</name>
    <dbReference type="NCBI Taxonomy" id="2325"/>
    <lineage>
        <taxon>Bacteria</taxon>
        <taxon>Bacillati</taxon>
        <taxon>Bacillota</taxon>
        <taxon>Clostridia</taxon>
        <taxon>Thermoanaerobacterales</taxon>
        <taxon>Thermoanaerobacteraceae</taxon>
        <taxon>Thermoanaerobacter</taxon>
    </lineage>
</organism>
<dbReference type="PROSITE" id="PS50926">
    <property type="entry name" value="TRAM"/>
    <property type="match status" value="1"/>
</dbReference>
<proteinExistence type="inferred from homology"/>
<dbReference type="EMBL" id="CP009170">
    <property type="protein sequence ID" value="AIS52841.1"/>
    <property type="molecule type" value="Genomic_DNA"/>
</dbReference>
<dbReference type="HOGENOM" id="CLU_014689_7_0_9"/>
<name>A0A097ASP2_THEKI</name>
<evidence type="ECO:0000313" key="7">
    <source>
        <dbReference type="EMBL" id="AIS52841.1"/>
    </source>
</evidence>
<evidence type="ECO:0000259" key="6">
    <source>
        <dbReference type="PROSITE" id="PS50926"/>
    </source>
</evidence>
<dbReference type="STRING" id="2325.TKV_c16870"/>
<reference evidence="8" key="1">
    <citation type="journal article" date="2015" name="Genome Announc.">
        <title>Whole-Genome Sequences of 80 Environmental and Clinical Isolates of Burkholderia pseudomallei.</title>
        <authorList>
            <person name="Johnson S.L."/>
            <person name="Baker A.L."/>
            <person name="Chain P.S."/>
            <person name="Currie B.J."/>
            <person name="Daligault H.E."/>
            <person name="Davenport K.W."/>
            <person name="Davis C.B."/>
            <person name="Inglis T.J."/>
            <person name="Kaestli M."/>
            <person name="Koren S."/>
            <person name="Mayo M."/>
            <person name="Merritt A.J."/>
            <person name="Price E.P."/>
            <person name="Sarovich D.S."/>
            <person name="Warner J."/>
            <person name="Rosovitz M.J."/>
        </authorList>
    </citation>
    <scope>NUCLEOTIDE SEQUENCE [LARGE SCALE GENOMIC DNA]</scope>
    <source>
        <strain evidence="8">DSM 2030</strain>
    </source>
</reference>
<evidence type="ECO:0000256" key="1">
    <source>
        <dbReference type="ARBA" id="ARBA00022603"/>
    </source>
</evidence>
<feature type="binding site" evidence="4">
    <location>
        <position position="382"/>
    </location>
    <ligand>
        <name>S-adenosyl-L-methionine</name>
        <dbReference type="ChEBI" id="CHEBI:59789"/>
    </ligand>
</feature>
<dbReference type="FunFam" id="3.40.50.150:FF:000009">
    <property type="entry name" value="23S rRNA (Uracil(1939)-C(5))-methyltransferase RlmD"/>
    <property type="match status" value="1"/>
</dbReference>
<dbReference type="Gene3D" id="3.40.50.150">
    <property type="entry name" value="Vaccinia Virus protein VP39"/>
    <property type="match status" value="1"/>
</dbReference>
<dbReference type="eggNOG" id="COG2265">
    <property type="taxonomic scope" value="Bacteria"/>
</dbReference>
<dbReference type="PROSITE" id="PS01231">
    <property type="entry name" value="TRMA_2"/>
    <property type="match status" value="1"/>
</dbReference>
<dbReference type="KEGG" id="tki:TKV_c16870"/>
<accession>A0A097ASP2</accession>
<dbReference type="Pfam" id="PF01938">
    <property type="entry name" value="TRAM"/>
    <property type="match status" value="1"/>
</dbReference>
<dbReference type="InterPro" id="IPR030391">
    <property type="entry name" value="MeTrfase_TrmA_CS"/>
</dbReference>
<dbReference type="PROSITE" id="PS51687">
    <property type="entry name" value="SAM_MT_RNA_M5U"/>
    <property type="match status" value="1"/>
</dbReference>
<dbReference type="SUPFAM" id="SSF50249">
    <property type="entry name" value="Nucleic acid-binding proteins"/>
    <property type="match status" value="1"/>
</dbReference>
<dbReference type="AlphaFoldDB" id="A0A097ASP2"/>
<gene>
    <name evidence="7" type="ORF">TKV_c16870</name>
</gene>
<feature type="binding site" evidence="4">
    <location>
        <position position="284"/>
    </location>
    <ligand>
        <name>S-adenosyl-L-methionine</name>
        <dbReference type="ChEBI" id="CHEBI:59789"/>
    </ligand>
</feature>
<dbReference type="InterPro" id="IPR002792">
    <property type="entry name" value="TRAM_dom"/>
</dbReference>
<dbReference type="Gene3D" id="2.40.50.1070">
    <property type="match status" value="1"/>
</dbReference>
<evidence type="ECO:0000256" key="5">
    <source>
        <dbReference type="PROSITE-ProRule" id="PRU10015"/>
    </source>
</evidence>
<keyword evidence="8" id="KW-1185">Reference proteome</keyword>
<keyword evidence="1 4" id="KW-0489">Methyltransferase</keyword>
<dbReference type="GO" id="GO:0070041">
    <property type="term" value="F:rRNA (uridine-C5-)-methyltransferase activity"/>
    <property type="evidence" value="ECO:0007669"/>
    <property type="project" value="TreeGrafter"/>
</dbReference>
<feature type="active site" evidence="5">
    <location>
        <position position="409"/>
    </location>
</feature>
<dbReference type="GO" id="GO:0070475">
    <property type="term" value="P:rRNA base methylation"/>
    <property type="evidence" value="ECO:0007669"/>
    <property type="project" value="TreeGrafter"/>
</dbReference>
<dbReference type="NCBIfam" id="TIGR00479">
    <property type="entry name" value="rumA"/>
    <property type="match status" value="1"/>
</dbReference>
<dbReference type="InterPro" id="IPR012340">
    <property type="entry name" value="NA-bd_OB-fold"/>
</dbReference>
<feature type="active site" description="Nucleophile" evidence="4">
    <location>
        <position position="409"/>
    </location>
</feature>
<evidence type="ECO:0000256" key="4">
    <source>
        <dbReference type="PROSITE-ProRule" id="PRU01024"/>
    </source>
</evidence>
<dbReference type="SUPFAM" id="SSF53335">
    <property type="entry name" value="S-adenosyl-L-methionine-dependent methyltransferases"/>
    <property type="match status" value="1"/>
</dbReference>
<dbReference type="PROSITE" id="PS01230">
    <property type="entry name" value="TRMA_1"/>
    <property type="match status" value="1"/>
</dbReference>
<dbReference type="Pfam" id="PF05958">
    <property type="entry name" value="tRNA_U5-meth_tr"/>
    <property type="match status" value="1"/>
</dbReference>
<evidence type="ECO:0000313" key="8">
    <source>
        <dbReference type="Proteomes" id="UP000029669"/>
    </source>
</evidence>
<keyword evidence="3 4" id="KW-0949">S-adenosyl-L-methionine</keyword>
<dbReference type="PANTHER" id="PTHR11061">
    <property type="entry name" value="RNA M5U METHYLTRANSFERASE"/>
    <property type="match status" value="1"/>
</dbReference>
<dbReference type="FunFam" id="2.40.50.1070:FF:000003">
    <property type="entry name" value="23S rRNA (Uracil-5-)-methyltransferase RumA"/>
    <property type="match status" value="1"/>
</dbReference>
<feature type="binding site" evidence="4">
    <location>
        <position position="334"/>
    </location>
    <ligand>
        <name>S-adenosyl-L-methionine</name>
        <dbReference type="ChEBI" id="CHEBI:59789"/>
    </ligand>
</feature>
<dbReference type="PANTHER" id="PTHR11061:SF30">
    <property type="entry name" value="TRNA (URACIL(54)-C(5))-METHYLTRANSFERASE"/>
    <property type="match status" value="1"/>
</dbReference>
<comment type="similarity">
    <text evidence="4">Belongs to the class I-like SAM-binding methyltransferase superfamily. RNA M5U methyltransferase family.</text>
</comment>
<dbReference type="InterPro" id="IPR029063">
    <property type="entry name" value="SAM-dependent_MTases_sf"/>
</dbReference>
<dbReference type="InterPro" id="IPR010280">
    <property type="entry name" value="U5_MeTrfase_fam"/>
</dbReference>
<keyword evidence="2 4" id="KW-0808">Transferase</keyword>
<sequence>MHDIKVGEKYEVYIDNMAHEGQGVGRIEGVAVFVEKALTGEKVIVEIDKVSKNYVIGHVVEILEKSHDRVELLCPYADKCGGCSLQHLSYEGQLKYKTQKVKDNLERIGKVYTKVHDTIGMEKPQRYRNKAQFPVGMVEGKAVTGFYAPRSHNIVPVESCMIQHEISDEIARIVRNWIRKYNISVYDEKTGKGLIRHIVTRVAFKTGEVMAVIVISGKDIPYKKQLIDVLKEEIKGLKSVVVNINTKKTNVIMGEENITIYGSDNIIDYIKDIKFEISPLSFFQVNPVQTEVLYGKALEYADLKGEETVIDVYCGIGTISLFAAQKAGFVYGIEAVHQAVEDAKRNAYINGIKNVEFISGDAEKVMPELADKGVKADVVIMDPPRKGCDAPVLEAIIKINPKKIVYVSCNPSTLARDLRYLEDNGYKTIEVQPVDMFPYTYHVECVVLMLKNSLTSNYIQCIK</sequence>
<dbReference type="RefSeq" id="WP_049685520.1">
    <property type="nucleotide sequence ID" value="NZ_CP009170.1"/>
</dbReference>
<dbReference type="CDD" id="cd02440">
    <property type="entry name" value="AdoMet_MTases"/>
    <property type="match status" value="1"/>
</dbReference>
<dbReference type="OrthoDB" id="9804590at2"/>